<evidence type="ECO:0000313" key="9">
    <source>
        <dbReference type="EnsemblMetazoa" id="ADIR006909-PA"/>
    </source>
</evidence>
<keyword evidence="4 8" id="KW-1133">Transmembrane helix</keyword>
<dbReference type="AlphaFoldDB" id="A0A182NGY6"/>
<dbReference type="InterPro" id="IPR052192">
    <property type="entry name" value="Insect_Ionotropic_Sensory_Rcpt"/>
</dbReference>
<reference evidence="10" key="1">
    <citation type="submission" date="2013-03" db="EMBL/GenBank/DDBJ databases">
        <title>The Genome Sequence of Anopheles dirus WRAIR2.</title>
        <authorList>
            <consortium name="The Broad Institute Genomics Platform"/>
            <person name="Neafsey D.E."/>
            <person name="Walton C."/>
            <person name="Walker B."/>
            <person name="Young S.K."/>
            <person name="Zeng Q."/>
            <person name="Gargeya S."/>
            <person name="Fitzgerald M."/>
            <person name="Haas B."/>
            <person name="Abouelleil A."/>
            <person name="Allen A.W."/>
            <person name="Alvarado L."/>
            <person name="Arachchi H.M."/>
            <person name="Berlin A.M."/>
            <person name="Chapman S.B."/>
            <person name="Gainer-Dewar J."/>
            <person name="Goldberg J."/>
            <person name="Griggs A."/>
            <person name="Gujja S."/>
            <person name="Hansen M."/>
            <person name="Howarth C."/>
            <person name="Imamovic A."/>
            <person name="Ireland A."/>
            <person name="Larimer J."/>
            <person name="McCowan C."/>
            <person name="Murphy C."/>
            <person name="Pearson M."/>
            <person name="Poon T.W."/>
            <person name="Priest M."/>
            <person name="Roberts A."/>
            <person name="Saif S."/>
            <person name="Shea T."/>
            <person name="Sisk P."/>
            <person name="Sykes S."/>
            <person name="Wortman J."/>
            <person name="Nusbaum C."/>
            <person name="Birren B."/>
        </authorList>
    </citation>
    <scope>NUCLEOTIDE SEQUENCE [LARGE SCALE GENOMIC DNA]</scope>
    <source>
        <strain evidence="10">WRAIR2</strain>
    </source>
</reference>
<keyword evidence="3 8" id="KW-0812">Transmembrane</keyword>
<keyword evidence="10" id="KW-1185">Reference proteome</keyword>
<dbReference type="Proteomes" id="UP000075884">
    <property type="component" value="Unassembled WGS sequence"/>
</dbReference>
<evidence type="ECO:0000256" key="4">
    <source>
        <dbReference type="ARBA" id="ARBA00022989"/>
    </source>
</evidence>
<keyword evidence="5 8" id="KW-0472">Membrane</keyword>
<organism evidence="9 10">
    <name type="scientific">Anopheles dirus</name>
    <dbReference type="NCBI Taxonomy" id="7168"/>
    <lineage>
        <taxon>Eukaryota</taxon>
        <taxon>Metazoa</taxon>
        <taxon>Ecdysozoa</taxon>
        <taxon>Arthropoda</taxon>
        <taxon>Hexapoda</taxon>
        <taxon>Insecta</taxon>
        <taxon>Pterygota</taxon>
        <taxon>Neoptera</taxon>
        <taxon>Endopterygota</taxon>
        <taxon>Diptera</taxon>
        <taxon>Nematocera</taxon>
        <taxon>Culicoidea</taxon>
        <taxon>Culicidae</taxon>
        <taxon>Anophelinae</taxon>
        <taxon>Anopheles</taxon>
    </lineage>
</organism>
<sequence>MVASPSADAALDVLAYLTTHPSPLELPAAGQELCISPPDTDHYWTDVLERYLVQFPEQPRVLSRTKLGERALPLCSLYLIFEPDTHARQVFIRLQFLSGNANWNQMARFAVMVNRKQRTGELYNQFENFGFMGIRNGLVLMSVPEHGRTFTLMDDDRRALDYVMVVEDLPELLANRSRARLGGRPVEVAKRTEFPFLVHDKGRYTGVYHKFFKEFSKKYRCAVVYVERDVQVVLAIHNRETLSRPVAIGSFTGTCLVVPDRPKEGLIHFLLSPFSSPLWYLCCCFLALTFWLNWQWTRHFPNNILLTVLFGDQAADGLYSLSERRFIFLAVVIMFFFSEAYSAKLLSTFIESLNQPRIRTIQALAASDIPLGVLHFSDIEEYEQLHRNLLVVDEPEYYENLRSGRHAFLVECGNAEFFVRMGLHLQGSQLQVPFYTLEEFVGWRMNGFGVSRYSAVAGPLLQFSGIVAQAGLWEYWRERYIQDLRNMGKRELMQRETLNLHDLISLQYVLVGGYGGATIVFALELLVGRIVRSWKTREDQHGKRQVLQRRDNTHSERTRFATLRKLSASGIPWRECE</sequence>
<feature type="transmembrane region" description="Helical" evidence="8">
    <location>
        <begin position="326"/>
        <end position="350"/>
    </location>
</feature>
<evidence type="ECO:0000313" key="10">
    <source>
        <dbReference type="Proteomes" id="UP000075884"/>
    </source>
</evidence>
<feature type="transmembrane region" description="Helical" evidence="8">
    <location>
        <begin position="506"/>
        <end position="527"/>
    </location>
</feature>
<dbReference type="STRING" id="7168.A0A182NGY6"/>
<reference evidence="9" key="2">
    <citation type="submission" date="2020-05" db="UniProtKB">
        <authorList>
            <consortium name="EnsemblMetazoa"/>
        </authorList>
    </citation>
    <scope>IDENTIFICATION</scope>
    <source>
        <strain evidence="9">WRAIR2</strain>
    </source>
</reference>
<evidence type="ECO:0000256" key="7">
    <source>
        <dbReference type="ARBA" id="ARBA00023180"/>
    </source>
</evidence>
<dbReference type="VEuPathDB" id="VectorBase:ADIR006909"/>
<keyword evidence="2" id="KW-1003">Cell membrane</keyword>
<dbReference type="PANTHER" id="PTHR42643">
    <property type="entry name" value="IONOTROPIC RECEPTOR 20A-RELATED"/>
    <property type="match status" value="1"/>
</dbReference>
<proteinExistence type="predicted"/>
<dbReference type="EnsemblMetazoa" id="ADIR006909-RA">
    <property type="protein sequence ID" value="ADIR006909-PA"/>
    <property type="gene ID" value="ADIR006909"/>
</dbReference>
<feature type="transmembrane region" description="Helical" evidence="8">
    <location>
        <begin position="278"/>
        <end position="296"/>
    </location>
</feature>
<dbReference type="GO" id="GO:0005886">
    <property type="term" value="C:plasma membrane"/>
    <property type="evidence" value="ECO:0007669"/>
    <property type="project" value="UniProtKB-SubCell"/>
</dbReference>
<comment type="subcellular location">
    <subcellularLocation>
        <location evidence="1">Cell membrane</location>
        <topology evidence="1">Multi-pass membrane protein</topology>
    </subcellularLocation>
</comment>
<keyword evidence="6" id="KW-0675">Receptor</keyword>
<evidence type="ECO:0000256" key="3">
    <source>
        <dbReference type="ARBA" id="ARBA00022692"/>
    </source>
</evidence>
<evidence type="ECO:0000256" key="6">
    <source>
        <dbReference type="ARBA" id="ARBA00023170"/>
    </source>
</evidence>
<protein>
    <submittedName>
        <fullName evidence="9">Uncharacterized protein</fullName>
    </submittedName>
</protein>
<accession>A0A182NGY6</accession>
<dbReference type="SUPFAM" id="SSF53850">
    <property type="entry name" value="Periplasmic binding protein-like II"/>
    <property type="match status" value="1"/>
</dbReference>
<dbReference type="PANTHER" id="PTHR42643:SF41">
    <property type="entry name" value="IONOTROPIC RECEPTOR 20A-RELATED"/>
    <property type="match status" value="1"/>
</dbReference>
<evidence type="ECO:0000256" key="2">
    <source>
        <dbReference type="ARBA" id="ARBA00022475"/>
    </source>
</evidence>
<name>A0A182NGY6_9DIPT</name>
<evidence type="ECO:0000256" key="5">
    <source>
        <dbReference type="ARBA" id="ARBA00023136"/>
    </source>
</evidence>
<keyword evidence="7" id="KW-0325">Glycoprotein</keyword>
<evidence type="ECO:0000256" key="8">
    <source>
        <dbReference type="SAM" id="Phobius"/>
    </source>
</evidence>
<evidence type="ECO:0000256" key="1">
    <source>
        <dbReference type="ARBA" id="ARBA00004651"/>
    </source>
</evidence>